<feature type="transmembrane region" description="Helical" evidence="8">
    <location>
        <begin position="111"/>
        <end position="132"/>
    </location>
</feature>
<dbReference type="GO" id="GO:0016020">
    <property type="term" value="C:membrane"/>
    <property type="evidence" value="ECO:0007669"/>
    <property type="project" value="UniProtKB-SubCell"/>
</dbReference>
<evidence type="ECO:0000256" key="9">
    <source>
        <dbReference type="SAM" id="MobiDB-lite"/>
    </source>
</evidence>
<dbReference type="InterPro" id="IPR050668">
    <property type="entry name" value="Cytochrome_b5"/>
</dbReference>
<reference evidence="11 12" key="1">
    <citation type="journal article" date="2018" name="Science">
        <title>The opium poppy genome and morphinan production.</title>
        <authorList>
            <person name="Guo L."/>
            <person name="Winzer T."/>
            <person name="Yang X."/>
            <person name="Li Y."/>
            <person name="Ning Z."/>
            <person name="He Z."/>
            <person name="Teodor R."/>
            <person name="Lu Y."/>
            <person name="Bowser T.A."/>
            <person name="Graham I.A."/>
            <person name="Ye K."/>
        </authorList>
    </citation>
    <scope>NUCLEOTIDE SEQUENCE [LARGE SCALE GENOMIC DNA]</scope>
    <source>
        <strain evidence="12">cv. HN1</strain>
        <tissue evidence="11">Leaves</tissue>
    </source>
</reference>
<evidence type="ECO:0000256" key="2">
    <source>
        <dbReference type="ARBA" id="ARBA00022617"/>
    </source>
</evidence>
<evidence type="ECO:0000313" key="11">
    <source>
        <dbReference type="EMBL" id="RZC58466.1"/>
    </source>
</evidence>
<dbReference type="PANTHER" id="PTHR19359:SF25">
    <property type="entry name" value="CYTOCHROME B5 HEME-BINDING DOMAIN-CONTAINING PROTEIN"/>
    <property type="match status" value="1"/>
</dbReference>
<evidence type="ECO:0000256" key="6">
    <source>
        <dbReference type="ARBA" id="ARBA00023136"/>
    </source>
</evidence>
<dbReference type="InterPro" id="IPR001199">
    <property type="entry name" value="Cyt_B5-like_heme/steroid-bd"/>
</dbReference>
<dbReference type="PROSITE" id="PS00191">
    <property type="entry name" value="CYTOCHROME_B5_1"/>
    <property type="match status" value="1"/>
</dbReference>
<feature type="region of interest" description="Disordered" evidence="9">
    <location>
        <begin position="79"/>
        <end position="102"/>
    </location>
</feature>
<evidence type="ECO:0000259" key="10">
    <source>
        <dbReference type="PROSITE" id="PS50255"/>
    </source>
</evidence>
<gene>
    <name evidence="11" type="ORF">C5167_005770</name>
</gene>
<sequence>MPTLTKLFSWQEAAEHNTKDDCWIVVDGKVYDVSDYLDEHPGGDDVLLKAVGRDATDEFDDAGHSKSAIDLMKGFCIGEVDPTSEPPTSISEPKSFGDKPKPSVTDKLKEVQYWAIPVAVVGIAVVAGLLYCRKK</sequence>
<dbReference type="SUPFAM" id="SSF55856">
    <property type="entry name" value="Cytochrome b5-like heme/steroid binding domain"/>
    <property type="match status" value="1"/>
</dbReference>
<dbReference type="OrthoDB" id="260519at2759"/>
<dbReference type="InterPro" id="IPR018506">
    <property type="entry name" value="Cyt_B5_heme-BS"/>
</dbReference>
<dbReference type="Pfam" id="PF00173">
    <property type="entry name" value="Cyt-b5"/>
    <property type="match status" value="1"/>
</dbReference>
<dbReference type="Gramene" id="RZC58466">
    <property type="protein sequence ID" value="RZC58466"/>
    <property type="gene ID" value="C5167_005770"/>
</dbReference>
<keyword evidence="4 8" id="KW-0479">Metal-binding</keyword>
<evidence type="ECO:0000256" key="4">
    <source>
        <dbReference type="ARBA" id="ARBA00022723"/>
    </source>
</evidence>
<dbReference type="InterPro" id="IPR036400">
    <property type="entry name" value="Cyt_B5-like_heme/steroid_sf"/>
</dbReference>
<dbReference type="Proteomes" id="UP000316621">
    <property type="component" value="Chromosome 4"/>
</dbReference>
<dbReference type="SMART" id="SM01117">
    <property type="entry name" value="Cyt-b5"/>
    <property type="match status" value="1"/>
</dbReference>
<keyword evidence="2 8" id="KW-0349">Heme</keyword>
<keyword evidence="8" id="KW-1133">Transmembrane helix</keyword>
<evidence type="ECO:0000256" key="1">
    <source>
        <dbReference type="ARBA" id="ARBA00004370"/>
    </source>
</evidence>
<dbReference type="PROSITE" id="PS50255">
    <property type="entry name" value="CYTOCHROME_B5_2"/>
    <property type="match status" value="1"/>
</dbReference>
<dbReference type="AlphaFoldDB" id="A0A4Y7JD56"/>
<evidence type="ECO:0000256" key="8">
    <source>
        <dbReference type="RuleBase" id="RU362121"/>
    </source>
</evidence>
<organism evidence="11 12">
    <name type="scientific">Papaver somniferum</name>
    <name type="common">Opium poppy</name>
    <dbReference type="NCBI Taxonomy" id="3469"/>
    <lineage>
        <taxon>Eukaryota</taxon>
        <taxon>Viridiplantae</taxon>
        <taxon>Streptophyta</taxon>
        <taxon>Embryophyta</taxon>
        <taxon>Tracheophyta</taxon>
        <taxon>Spermatophyta</taxon>
        <taxon>Magnoliopsida</taxon>
        <taxon>Ranunculales</taxon>
        <taxon>Papaveraceae</taxon>
        <taxon>Papaveroideae</taxon>
        <taxon>Papaver</taxon>
    </lineage>
</organism>
<dbReference type="Gene3D" id="3.10.120.10">
    <property type="entry name" value="Cytochrome b5-like heme/steroid binding domain"/>
    <property type="match status" value="1"/>
</dbReference>
<dbReference type="GO" id="GO:0020037">
    <property type="term" value="F:heme binding"/>
    <property type="evidence" value="ECO:0007669"/>
    <property type="project" value="UniProtKB-UniRule"/>
</dbReference>
<dbReference type="FunFam" id="3.10.120.10:FF:000002">
    <property type="entry name" value="Cytochrome b5 type B"/>
    <property type="match status" value="1"/>
</dbReference>
<keyword evidence="5 8" id="KW-0408">Iron</keyword>
<dbReference type="PANTHER" id="PTHR19359">
    <property type="entry name" value="CYTOCHROME B5"/>
    <property type="match status" value="1"/>
</dbReference>
<comment type="similarity">
    <text evidence="7 8">Belongs to the cytochrome b5 family.</text>
</comment>
<dbReference type="GO" id="GO:0046872">
    <property type="term" value="F:metal ion binding"/>
    <property type="evidence" value="ECO:0007669"/>
    <property type="project" value="UniProtKB-UniRule"/>
</dbReference>
<proteinExistence type="inferred from homology"/>
<name>A0A4Y7JD56_PAPSO</name>
<keyword evidence="12" id="KW-1185">Reference proteome</keyword>
<keyword evidence="6 8" id="KW-0472">Membrane</keyword>
<evidence type="ECO:0000256" key="7">
    <source>
        <dbReference type="ARBA" id="ARBA00038168"/>
    </source>
</evidence>
<evidence type="ECO:0000313" key="12">
    <source>
        <dbReference type="Proteomes" id="UP000316621"/>
    </source>
</evidence>
<keyword evidence="3 8" id="KW-0812">Transmembrane</keyword>
<protein>
    <recommendedName>
        <fullName evidence="10">Cytochrome b5 heme-binding domain-containing protein</fullName>
    </recommendedName>
</protein>
<feature type="domain" description="Cytochrome b5 heme-binding" evidence="10">
    <location>
        <begin position="5"/>
        <end position="81"/>
    </location>
</feature>
<evidence type="ECO:0000256" key="3">
    <source>
        <dbReference type="ARBA" id="ARBA00022692"/>
    </source>
</evidence>
<evidence type="ECO:0000256" key="5">
    <source>
        <dbReference type="ARBA" id="ARBA00023004"/>
    </source>
</evidence>
<accession>A0A4Y7JD56</accession>
<dbReference type="STRING" id="3469.A0A4Y7JD56"/>
<comment type="subcellular location">
    <subcellularLocation>
        <location evidence="1">Membrane</location>
    </subcellularLocation>
</comment>
<dbReference type="PRINTS" id="PR00363">
    <property type="entry name" value="CYTOCHROMEB5"/>
</dbReference>
<dbReference type="OMA" id="THNKQDD"/>
<dbReference type="EMBL" id="CM010718">
    <property type="protein sequence ID" value="RZC58466.1"/>
    <property type="molecule type" value="Genomic_DNA"/>
</dbReference>